<protein>
    <submittedName>
        <fullName evidence="1">Uncharacterized protein</fullName>
    </submittedName>
</protein>
<organism evidence="1 2">
    <name type="scientific">Hygrophoropsis aurantiaca</name>
    <dbReference type="NCBI Taxonomy" id="72124"/>
    <lineage>
        <taxon>Eukaryota</taxon>
        <taxon>Fungi</taxon>
        <taxon>Dikarya</taxon>
        <taxon>Basidiomycota</taxon>
        <taxon>Agaricomycotina</taxon>
        <taxon>Agaricomycetes</taxon>
        <taxon>Agaricomycetidae</taxon>
        <taxon>Boletales</taxon>
        <taxon>Coniophorineae</taxon>
        <taxon>Hygrophoropsidaceae</taxon>
        <taxon>Hygrophoropsis</taxon>
    </lineage>
</organism>
<reference evidence="1" key="1">
    <citation type="journal article" date="2021" name="New Phytol.">
        <title>Evolutionary innovations through gain and loss of genes in the ectomycorrhizal Boletales.</title>
        <authorList>
            <person name="Wu G."/>
            <person name="Miyauchi S."/>
            <person name="Morin E."/>
            <person name="Kuo A."/>
            <person name="Drula E."/>
            <person name="Varga T."/>
            <person name="Kohler A."/>
            <person name="Feng B."/>
            <person name="Cao Y."/>
            <person name="Lipzen A."/>
            <person name="Daum C."/>
            <person name="Hundley H."/>
            <person name="Pangilinan J."/>
            <person name="Johnson J."/>
            <person name="Barry K."/>
            <person name="LaButti K."/>
            <person name="Ng V."/>
            <person name="Ahrendt S."/>
            <person name="Min B."/>
            <person name="Choi I.G."/>
            <person name="Park H."/>
            <person name="Plett J.M."/>
            <person name="Magnuson J."/>
            <person name="Spatafora J.W."/>
            <person name="Nagy L.G."/>
            <person name="Henrissat B."/>
            <person name="Grigoriev I.V."/>
            <person name="Yang Z.L."/>
            <person name="Xu J."/>
            <person name="Martin F.M."/>
        </authorList>
    </citation>
    <scope>NUCLEOTIDE SEQUENCE</scope>
    <source>
        <strain evidence="1">ATCC 28755</strain>
    </source>
</reference>
<dbReference type="Proteomes" id="UP000790377">
    <property type="component" value="Unassembled WGS sequence"/>
</dbReference>
<accession>A0ACB8A2E6</accession>
<sequence length="152" mass="17351">MKSGTFPYCRYRRFNVNVDESIVTCLPKRISVRKYYGLVLSGNDTQPSNAHPNSNPGSNANPYPATSGGSIYRTIMNPLGTLEGNTQAQTYQRAVRELKYHWLRLELELIAQVNYLADEIALEKRFGIAQRGEPFQVFDRARAKVHMYNPLH</sequence>
<name>A0ACB8A2E6_9AGAM</name>
<dbReference type="EMBL" id="MU267911">
    <property type="protein sequence ID" value="KAH7907362.1"/>
    <property type="molecule type" value="Genomic_DNA"/>
</dbReference>
<comment type="caution">
    <text evidence="1">The sequence shown here is derived from an EMBL/GenBank/DDBJ whole genome shotgun (WGS) entry which is preliminary data.</text>
</comment>
<evidence type="ECO:0000313" key="2">
    <source>
        <dbReference type="Proteomes" id="UP000790377"/>
    </source>
</evidence>
<keyword evidence="2" id="KW-1185">Reference proteome</keyword>
<gene>
    <name evidence="1" type="ORF">BJ138DRAFT_509039</name>
</gene>
<evidence type="ECO:0000313" key="1">
    <source>
        <dbReference type="EMBL" id="KAH7907362.1"/>
    </source>
</evidence>
<proteinExistence type="predicted"/>